<keyword evidence="3" id="KW-1185">Reference proteome</keyword>
<evidence type="ECO:0000256" key="1">
    <source>
        <dbReference type="SAM" id="SignalP"/>
    </source>
</evidence>
<evidence type="ECO:0000313" key="2">
    <source>
        <dbReference type="EMBL" id="UOO87877.1"/>
    </source>
</evidence>
<organism evidence="2 3">
    <name type="scientific">Vitreoscilla massiliensis</name>
    <dbReference type="NCBI Taxonomy" id="1689272"/>
    <lineage>
        <taxon>Bacteria</taxon>
        <taxon>Pseudomonadati</taxon>
        <taxon>Pseudomonadota</taxon>
        <taxon>Betaproteobacteria</taxon>
        <taxon>Neisseriales</taxon>
        <taxon>Neisseriaceae</taxon>
        <taxon>Vitreoscilla</taxon>
    </lineage>
</organism>
<protein>
    <recommendedName>
        <fullName evidence="4">Secreted protein</fullName>
    </recommendedName>
</protein>
<name>A0ABY4DWI5_9NEIS</name>
<reference evidence="2 3" key="1">
    <citation type="journal article" date="2022" name="Res Sq">
        <title>Evolution of multicellular longitudinally dividing oral cavity symbionts (Neisseriaceae).</title>
        <authorList>
            <person name="Nyongesa S."/>
            <person name="Weber P."/>
            <person name="Bernet E."/>
            <person name="Pullido F."/>
            <person name="Nieckarz M."/>
            <person name="Delaby M."/>
            <person name="Nieves C."/>
            <person name="Viehboeck T."/>
            <person name="Krause N."/>
            <person name="Rivera-Millot A."/>
            <person name="Nakamura A."/>
            <person name="Vischer N."/>
            <person name="VanNieuwenhze M."/>
            <person name="Brun Y."/>
            <person name="Cava F."/>
            <person name="Bulgheresi S."/>
            <person name="Veyrier F."/>
        </authorList>
    </citation>
    <scope>NUCLEOTIDE SEQUENCE [LARGE SCALE GENOMIC DNA]</scope>
    <source>
        <strain evidence="2 3">SN4</strain>
    </source>
</reference>
<evidence type="ECO:0008006" key="4">
    <source>
        <dbReference type="Google" id="ProtNLM"/>
    </source>
</evidence>
<evidence type="ECO:0000313" key="3">
    <source>
        <dbReference type="Proteomes" id="UP000832011"/>
    </source>
</evidence>
<feature type="signal peptide" evidence="1">
    <location>
        <begin position="1"/>
        <end position="18"/>
    </location>
</feature>
<accession>A0ABY4DWI5</accession>
<proteinExistence type="predicted"/>
<keyword evidence="1" id="KW-0732">Signal</keyword>
<dbReference type="Proteomes" id="UP000832011">
    <property type="component" value="Chromosome"/>
</dbReference>
<gene>
    <name evidence="2" type="ORF">LVJ82_10270</name>
</gene>
<dbReference type="RefSeq" id="WP_058356681.1">
    <property type="nucleotide sequence ID" value="NZ_CABKVG010000009.1"/>
</dbReference>
<dbReference type="EMBL" id="CP091511">
    <property type="protein sequence ID" value="UOO87877.1"/>
    <property type="molecule type" value="Genomic_DNA"/>
</dbReference>
<feature type="chain" id="PRO_5045621618" description="Secreted protein" evidence="1">
    <location>
        <begin position="19"/>
        <end position="180"/>
    </location>
</feature>
<sequence length="180" mass="19903">MKVALFSVLAVLSSTAWSQSCELPAAQIKVASVGLQQPFAQFKLTHPTAEKAAFGSDAVHIQFKNGKSYADSHDSVLQQQGVTSAMHIAIHPKTDRIVSYALNFTNGSLADFDTPLDTFKQRLQQKFTLPKQGWKKQDNSYVYRCDDYIIDIEQDHGADRQAMGASILVVGKDSDLFGEY</sequence>
<dbReference type="PROSITE" id="PS51257">
    <property type="entry name" value="PROKAR_LIPOPROTEIN"/>
    <property type="match status" value="1"/>
</dbReference>